<keyword evidence="2 6" id="KW-0132">Cell division</keyword>
<comment type="function">
    <text evidence="5 6">Cell division inhibitor that blocks the formation of polar Z ring septums. Rapidly oscillates between the poles of the cell to destabilize FtsZ filaments that have formed before they mature into polar Z rings. Prevents FtsZ polymerization.</text>
</comment>
<dbReference type="InterPro" id="IPR016098">
    <property type="entry name" value="CAP/MinC_C"/>
</dbReference>
<dbReference type="Pfam" id="PF03775">
    <property type="entry name" value="MinC_C"/>
    <property type="match status" value="1"/>
</dbReference>
<dbReference type="Pfam" id="PF05209">
    <property type="entry name" value="MinC_N"/>
    <property type="match status" value="1"/>
</dbReference>
<protein>
    <recommendedName>
        <fullName evidence="6">Probable septum site-determining protein MinC</fullName>
    </recommendedName>
</protein>
<dbReference type="PANTHER" id="PTHR34108:SF1">
    <property type="entry name" value="SEPTUM SITE-DETERMINING PROTEIN MINC"/>
    <property type="match status" value="1"/>
</dbReference>
<dbReference type="Gene3D" id="3.30.70.260">
    <property type="match status" value="1"/>
</dbReference>
<comment type="subunit">
    <text evidence="6">Interacts with MinD and FtsZ.</text>
</comment>
<dbReference type="HAMAP" id="MF_00267">
    <property type="entry name" value="MinC"/>
    <property type="match status" value="1"/>
</dbReference>
<gene>
    <name evidence="6 9" type="primary">minC</name>
    <name evidence="9" type="ORF">QEZ41_01380</name>
</gene>
<comment type="similarity">
    <text evidence="1 6">Belongs to the MinC family.</text>
</comment>
<feature type="domain" description="Septum formation inhibitor MinC C-terminal" evidence="7">
    <location>
        <begin position="134"/>
        <end position="236"/>
    </location>
</feature>
<dbReference type="InterPro" id="IPR013033">
    <property type="entry name" value="MinC"/>
</dbReference>
<dbReference type="Proteomes" id="UP001241056">
    <property type="component" value="Unassembled WGS sequence"/>
</dbReference>
<dbReference type="SUPFAM" id="SSF63848">
    <property type="entry name" value="Cell-division inhibitor MinC, C-terminal domain"/>
    <property type="match status" value="1"/>
</dbReference>
<comment type="caution">
    <text evidence="9">The sequence shown here is derived from an EMBL/GenBank/DDBJ whole genome shotgun (WGS) entry which is preliminary data.</text>
</comment>
<organism evidence="9 10">
    <name type="scientific">Thiopseudomonas acetoxidans</name>
    <dbReference type="NCBI Taxonomy" id="3041622"/>
    <lineage>
        <taxon>Bacteria</taxon>
        <taxon>Pseudomonadati</taxon>
        <taxon>Pseudomonadota</taxon>
        <taxon>Gammaproteobacteria</taxon>
        <taxon>Pseudomonadales</taxon>
        <taxon>Pseudomonadaceae</taxon>
        <taxon>Thiopseudomonas</taxon>
    </lineage>
</organism>
<evidence type="ECO:0000313" key="10">
    <source>
        <dbReference type="Proteomes" id="UP001241056"/>
    </source>
</evidence>
<dbReference type="InterPro" id="IPR007874">
    <property type="entry name" value="MinC_N"/>
</dbReference>
<evidence type="ECO:0000313" key="9">
    <source>
        <dbReference type="EMBL" id="MDM7856936.1"/>
    </source>
</evidence>
<sequence>MDQTDFLEHAPVFQIKGSMVTLTTLELISHQLEQLDQQLADRIAQAPNFFNETPIILAIDKRQDPATALDLPAVLNVFKKHQLHIMALRAEREHDIQAAQAINLPVLPPSMAKERPAASPKAPAAPTGLLPAKIIHSPVRSGQQIYAKNSDLIVLAAVSAGAELLADGHIHVYGPLRGRALAGVNGNEQARIFCQQLGAELVSIAGQYKIAEDLRRIPTWGAASQIFLQDQQMVIQAM</sequence>
<name>A0ABT7SLB6_9GAMM</name>
<dbReference type="PANTHER" id="PTHR34108">
    <property type="entry name" value="SEPTUM SITE-DETERMINING PROTEIN MINC"/>
    <property type="match status" value="1"/>
</dbReference>
<keyword evidence="4 6" id="KW-0131">Cell cycle</keyword>
<dbReference type="NCBIfam" id="TIGR01222">
    <property type="entry name" value="minC"/>
    <property type="match status" value="1"/>
</dbReference>
<feature type="domain" description="Septum formation inhibitor MinC N-terminal" evidence="8">
    <location>
        <begin position="13"/>
        <end position="84"/>
    </location>
</feature>
<evidence type="ECO:0000256" key="5">
    <source>
        <dbReference type="ARBA" id="ARBA00025606"/>
    </source>
</evidence>
<accession>A0ABT7SLB6</accession>
<reference evidence="9 10" key="1">
    <citation type="submission" date="2023-06" db="EMBL/GenBank/DDBJ databases">
        <title>Thiopseudomonas sp. CY1220 draft genome sequence.</title>
        <authorList>
            <person name="Zhao G."/>
            <person name="An M."/>
        </authorList>
    </citation>
    <scope>NUCLEOTIDE SEQUENCE [LARGE SCALE GENOMIC DNA]</scope>
    <source>
        <strain evidence="9 10">CY1220</strain>
    </source>
</reference>
<evidence type="ECO:0000259" key="7">
    <source>
        <dbReference type="Pfam" id="PF03775"/>
    </source>
</evidence>
<evidence type="ECO:0000256" key="1">
    <source>
        <dbReference type="ARBA" id="ARBA00006291"/>
    </source>
</evidence>
<evidence type="ECO:0000256" key="2">
    <source>
        <dbReference type="ARBA" id="ARBA00022618"/>
    </source>
</evidence>
<dbReference type="EMBL" id="JAUCDY010000001">
    <property type="protein sequence ID" value="MDM7856936.1"/>
    <property type="molecule type" value="Genomic_DNA"/>
</dbReference>
<evidence type="ECO:0000256" key="4">
    <source>
        <dbReference type="ARBA" id="ARBA00023306"/>
    </source>
</evidence>
<dbReference type="InterPro" id="IPR005526">
    <property type="entry name" value="Septum_form_inhib_MinC_C"/>
</dbReference>
<keyword evidence="3 6" id="KW-0717">Septation</keyword>
<keyword evidence="10" id="KW-1185">Reference proteome</keyword>
<evidence type="ECO:0000259" key="8">
    <source>
        <dbReference type="Pfam" id="PF05209"/>
    </source>
</evidence>
<dbReference type="Gene3D" id="2.160.20.70">
    <property type="match status" value="1"/>
</dbReference>
<proteinExistence type="inferred from homology"/>
<evidence type="ECO:0000256" key="6">
    <source>
        <dbReference type="HAMAP-Rule" id="MF_00267"/>
    </source>
</evidence>
<dbReference type="RefSeq" id="WP_289409564.1">
    <property type="nucleotide sequence ID" value="NZ_JAUCDY010000001.1"/>
</dbReference>
<dbReference type="InterPro" id="IPR036145">
    <property type="entry name" value="MinC_C_sf"/>
</dbReference>
<evidence type="ECO:0000256" key="3">
    <source>
        <dbReference type="ARBA" id="ARBA00023210"/>
    </source>
</evidence>